<dbReference type="EMBL" id="CM047901">
    <property type="protein sequence ID" value="KAJ0096453.1"/>
    <property type="molecule type" value="Genomic_DNA"/>
</dbReference>
<protein>
    <submittedName>
        <fullName evidence="1">Uncharacterized protein</fullName>
    </submittedName>
</protein>
<organism evidence="1 2">
    <name type="scientific">Pistacia atlantica</name>
    <dbReference type="NCBI Taxonomy" id="434234"/>
    <lineage>
        <taxon>Eukaryota</taxon>
        <taxon>Viridiplantae</taxon>
        <taxon>Streptophyta</taxon>
        <taxon>Embryophyta</taxon>
        <taxon>Tracheophyta</taxon>
        <taxon>Spermatophyta</taxon>
        <taxon>Magnoliopsida</taxon>
        <taxon>eudicotyledons</taxon>
        <taxon>Gunneridae</taxon>
        <taxon>Pentapetalae</taxon>
        <taxon>rosids</taxon>
        <taxon>malvids</taxon>
        <taxon>Sapindales</taxon>
        <taxon>Anacardiaceae</taxon>
        <taxon>Pistacia</taxon>
    </lineage>
</organism>
<keyword evidence="2" id="KW-1185">Reference proteome</keyword>
<reference evidence="2" key="1">
    <citation type="journal article" date="2023" name="G3 (Bethesda)">
        <title>Genome assembly and association tests identify interacting loci associated with vigor, precocity, and sex in interspecific pistachio rootstocks.</title>
        <authorList>
            <person name="Palmer W."/>
            <person name="Jacygrad E."/>
            <person name="Sagayaradj S."/>
            <person name="Cavanaugh K."/>
            <person name="Han R."/>
            <person name="Bertier L."/>
            <person name="Beede B."/>
            <person name="Kafkas S."/>
            <person name="Golino D."/>
            <person name="Preece J."/>
            <person name="Michelmore R."/>
        </authorList>
    </citation>
    <scope>NUCLEOTIDE SEQUENCE [LARGE SCALE GENOMIC DNA]</scope>
</reference>
<name>A0ACC1BBZ6_9ROSI</name>
<accession>A0ACC1BBZ6</accession>
<comment type="caution">
    <text evidence="1">The sequence shown here is derived from an EMBL/GenBank/DDBJ whole genome shotgun (WGS) entry which is preliminary data.</text>
</comment>
<proteinExistence type="predicted"/>
<sequence length="480" mass="52718">MAATKAFNFALQNPSTCFSAKRARAPSNLHQVFTVKCSVLPASDGAATGLVERPWNVSNARLVLEDGSIWRAKSFGASGTQVGEVVFNTSLTGYQEILTDPSYAGQFVLMTNPHIGNTGVNFDDEESRQCFLAGLVIRSLSISTSNWRCAETLGDYLAERNIMGIYEVDTRAITRRLRNDGSLIGVLSTEESKTDKELLEMSCSWNIVGVDLISPVSCKEPYEWVDTTESEWEFNSYGRDGETYRVIAYDFGIKHNILRRLASYGCKITVVPSTWPASETLKMKPDGVLFSNGPGDPSAVPYAVETVKGLLGKVPVFGICMGHQLLGQALGGKTFKMKFGHHGGNHPVRNMRNGHVEISAQNPDVLPHQVVPCSRQYLPLYFVCFGTNFTLIFILLQNHNYAVDPATLPKGVEVTHVNLNDGTCAGLAFPSLNIMSLQYHPEASPGPHDSDSEADITDKYDLAAVFKEFTELMKSVKQHT</sequence>
<dbReference type="Proteomes" id="UP001164250">
    <property type="component" value="Chromosome 5"/>
</dbReference>
<evidence type="ECO:0000313" key="1">
    <source>
        <dbReference type="EMBL" id="KAJ0096453.1"/>
    </source>
</evidence>
<gene>
    <name evidence="1" type="ORF">Patl1_27776</name>
</gene>
<evidence type="ECO:0000313" key="2">
    <source>
        <dbReference type="Proteomes" id="UP001164250"/>
    </source>
</evidence>